<keyword evidence="2" id="KW-0472">Membrane</keyword>
<keyword evidence="2" id="KW-1133">Transmembrane helix</keyword>
<keyword evidence="2" id="KW-0812">Transmembrane</keyword>
<name>A0A7Y9YBL6_9ACTN</name>
<evidence type="ECO:0000256" key="3">
    <source>
        <dbReference type="SAM" id="SignalP"/>
    </source>
</evidence>
<reference evidence="4 5" key="1">
    <citation type="submission" date="2020-07" db="EMBL/GenBank/DDBJ databases">
        <title>Sequencing the genomes of 1000 actinobacteria strains.</title>
        <authorList>
            <person name="Klenk H.-P."/>
        </authorList>
    </citation>
    <scope>NUCLEOTIDE SEQUENCE [LARGE SCALE GENOMIC DNA]</scope>
    <source>
        <strain evidence="4 5">DSM 18248</strain>
    </source>
</reference>
<feature type="region of interest" description="Disordered" evidence="1">
    <location>
        <begin position="188"/>
        <end position="222"/>
    </location>
</feature>
<organism evidence="4 5">
    <name type="scientific">Nocardioides marinus</name>
    <dbReference type="NCBI Taxonomy" id="374514"/>
    <lineage>
        <taxon>Bacteria</taxon>
        <taxon>Bacillati</taxon>
        <taxon>Actinomycetota</taxon>
        <taxon>Actinomycetes</taxon>
        <taxon>Propionibacteriales</taxon>
        <taxon>Nocardioidaceae</taxon>
        <taxon>Nocardioides</taxon>
    </lineage>
</organism>
<evidence type="ECO:0000256" key="1">
    <source>
        <dbReference type="SAM" id="MobiDB-lite"/>
    </source>
</evidence>
<dbReference type="EMBL" id="JACBZI010000001">
    <property type="protein sequence ID" value="NYI09216.1"/>
    <property type="molecule type" value="Genomic_DNA"/>
</dbReference>
<accession>A0A7Y9YBL6</accession>
<feature type="transmembrane region" description="Helical" evidence="2">
    <location>
        <begin position="332"/>
        <end position="354"/>
    </location>
</feature>
<keyword evidence="3" id="KW-0732">Signal</keyword>
<dbReference type="Proteomes" id="UP000537326">
    <property type="component" value="Unassembled WGS sequence"/>
</dbReference>
<dbReference type="RefSeq" id="WP_179530229.1">
    <property type="nucleotide sequence ID" value="NZ_BAAAPP010000012.1"/>
</dbReference>
<keyword evidence="5" id="KW-1185">Reference proteome</keyword>
<comment type="caution">
    <text evidence="4">The sequence shown here is derived from an EMBL/GenBank/DDBJ whole genome shotgun (WGS) entry which is preliminary data.</text>
</comment>
<sequence length="359" mass="36690">MRRAAVLILLLAGLVLPVTVTAPAHAQGRVTVTGPDGGAVVDPTYATTLTVRGSGFQAVQGGHGGVYVFFGHVRDGWRPSQGGRTGEDYFYVPDSESRDNQGFQQFVSFPGSDTSSSAQGTMSRAGAWSVTLTVPGAVFEAFDRSGGSRSIDCREVTCGVITVGAHGVSNATNETFTPVRVEELYDADEPTAAGEPTTVAGAELTEPPTEEGEESAGRRTRSMAAALEVDRESAVAGHVLPFSAVGLTAGRQYSLVLDDGVAGAGPFVASADGSLTGVLTLPVDLGPGTHVLRLWAGGGEEAPEVSFAVQPAAAAVVDPVEPVAGDGRDPGAVLLVVAGALLLGLALLRLALLVRGRRA</sequence>
<evidence type="ECO:0000313" key="4">
    <source>
        <dbReference type="EMBL" id="NYI09216.1"/>
    </source>
</evidence>
<proteinExistence type="predicted"/>
<evidence type="ECO:0000313" key="5">
    <source>
        <dbReference type="Proteomes" id="UP000537326"/>
    </source>
</evidence>
<protein>
    <submittedName>
        <fullName evidence="4">Uncharacterized protein</fullName>
    </submittedName>
</protein>
<feature type="chain" id="PRO_5038853661" evidence="3">
    <location>
        <begin position="27"/>
        <end position="359"/>
    </location>
</feature>
<dbReference type="Gene3D" id="2.60.40.230">
    <property type="entry name" value="Neocarzinostatin-like"/>
    <property type="match status" value="1"/>
</dbReference>
<feature type="signal peptide" evidence="3">
    <location>
        <begin position="1"/>
        <end position="26"/>
    </location>
</feature>
<gene>
    <name evidence="4" type="ORF">BKA05_000731</name>
</gene>
<dbReference type="AlphaFoldDB" id="A0A7Y9YBL6"/>
<evidence type="ECO:0000256" key="2">
    <source>
        <dbReference type="SAM" id="Phobius"/>
    </source>
</evidence>